<reference evidence="2 3" key="1">
    <citation type="journal article" date="2016" name="Mol. Biol. Evol.">
        <title>Comparative Genomics of Early-Diverging Mushroom-Forming Fungi Provides Insights into the Origins of Lignocellulose Decay Capabilities.</title>
        <authorList>
            <person name="Nagy L.G."/>
            <person name="Riley R."/>
            <person name="Tritt A."/>
            <person name="Adam C."/>
            <person name="Daum C."/>
            <person name="Floudas D."/>
            <person name="Sun H."/>
            <person name="Yadav J.S."/>
            <person name="Pangilinan J."/>
            <person name="Larsson K.H."/>
            <person name="Matsuura K."/>
            <person name="Barry K."/>
            <person name="Labutti K."/>
            <person name="Kuo R."/>
            <person name="Ohm R.A."/>
            <person name="Bhattacharya S.S."/>
            <person name="Shirouzu T."/>
            <person name="Yoshinaga Y."/>
            <person name="Martin F.M."/>
            <person name="Grigoriev I.V."/>
            <person name="Hibbett D.S."/>
        </authorList>
    </citation>
    <scope>NUCLEOTIDE SEQUENCE [LARGE SCALE GENOMIC DNA]</scope>
    <source>
        <strain evidence="2 3">HHB12029</strain>
    </source>
</reference>
<dbReference type="OrthoDB" id="3265531at2759"/>
<evidence type="ECO:0000313" key="2">
    <source>
        <dbReference type="EMBL" id="KZV88166.1"/>
    </source>
</evidence>
<protein>
    <submittedName>
        <fullName evidence="2">Uncharacterized protein</fullName>
    </submittedName>
</protein>
<evidence type="ECO:0000256" key="1">
    <source>
        <dbReference type="SAM" id="Phobius"/>
    </source>
</evidence>
<keyword evidence="1" id="KW-0472">Membrane</keyword>
<keyword evidence="1" id="KW-1133">Transmembrane helix</keyword>
<organism evidence="2 3">
    <name type="scientific">Exidia glandulosa HHB12029</name>
    <dbReference type="NCBI Taxonomy" id="1314781"/>
    <lineage>
        <taxon>Eukaryota</taxon>
        <taxon>Fungi</taxon>
        <taxon>Dikarya</taxon>
        <taxon>Basidiomycota</taxon>
        <taxon>Agaricomycotina</taxon>
        <taxon>Agaricomycetes</taxon>
        <taxon>Auriculariales</taxon>
        <taxon>Exidiaceae</taxon>
        <taxon>Exidia</taxon>
    </lineage>
</organism>
<dbReference type="InParanoid" id="A0A165F1F7"/>
<sequence length="277" mass="29799">MTCALPMFGAGLVLLARDGWWKRHARLSIQTVVAAWLASITAFGIMIYFQHGATTRSTFVLAVMHEQIELLLDCVLFGLPARHCFAITWLFGAVMILAVLTVPSMSTVFMLSSIIGGGNDGLMVLLFFYGKQYWFAFAAFGHVVSAVMVFTEVIKNIGVVTYNAIIFISLCIHVGGTVMGIMQLASSSGSDSGSYEQLPSPHHDDAENANHGIPNPLASTAWTREVLQKLVCLALFGSTGVTVYLAFILPANLGPLAQMAIFAGAGIVTAIILPFMF</sequence>
<evidence type="ECO:0000313" key="3">
    <source>
        <dbReference type="Proteomes" id="UP000077266"/>
    </source>
</evidence>
<keyword evidence="3" id="KW-1185">Reference proteome</keyword>
<feature type="transmembrane region" description="Helical" evidence="1">
    <location>
        <begin position="256"/>
        <end position="276"/>
    </location>
</feature>
<feature type="transmembrane region" description="Helical" evidence="1">
    <location>
        <begin position="230"/>
        <end position="250"/>
    </location>
</feature>
<accession>A0A165F1F7</accession>
<dbReference type="Proteomes" id="UP000077266">
    <property type="component" value="Unassembled WGS sequence"/>
</dbReference>
<proteinExistence type="predicted"/>
<feature type="transmembrane region" description="Helical" evidence="1">
    <location>
        <begin position="135"/>
        <end position="154"/>
    </location>
</feature>
<keyword evidence="1" id="KW-0812">Transmembrane</keyword>
<dbReference type="EMBL" id="KV426106">
    <property type="protein sequence ID" value="KZV88166.1"/>
    <property type="molecule type" value="Genomic_DNA"/>
</dbReference>
<feature type="transmembrane region" description="Helical" evidence="1">
    <location>
        <begin position="160"/>
        <end position="182"/>
    </location>
</feature>
<dbReference type="AlphaFoldDB" id="A0A165F1F7"/>
<feature type="transmembrane region" description="Helical" evidence="1">
    <location>
        <begin position="28"/>
        <end position="49"/>
    </location>
</feature>
<feature type="transmembrane region" description="Helical" evidence="1">
    <location>
        <begin position="70"/>
        <end position="102"/>
    </location>
</feature>
<name>A0A165F1F7_EXIGL</name>
<gene>
    <name evidence="2" type="ORF">EXIGLDRAFT_722940</name>
</gene>